<gene>
    <name evidence="15" type="primary">atp8</name>
</gene>
<feature type="transmembrane region" description="Helical" evidence="14">
    <location>
        <begin position="6"/>
        <end position="32"/>
    </location>
</feature>
<geneLocation type="mitochondrion" evidence="15"/>
<protein>
    <recommendedName>
        <fullName evidence="13">ATP synthase complex subunit 8</fullName>
    </recommendedName>
</protein>
<keyword evidence="4 13" id="KW-0813">Transport</keyword>
<evidence type="ECO:0000256" key="4">
    <source>
        <dbReference type="ARBA" id="ARBA00022448"/>
    </source>
</evidence>
<dbReference type="GO" id="GO:0045259">
    <property type="term" value="C:proton-transporting ATP synthase complex"/>
    <property type="evidence" value="ECO:0007669"/>
    <property type="project" value="UniProtKB-KW"/>
</dbReference>
<keyword evidence="5 13" id="KW-0138">CF(0)</keyword>
<evidence type="ECO:0000313" key="15">
    <source>
        <dbReference type="EMBL" id="QQV73781.1"/>
    </source>
</evidence>
<dbReference type="GO" id="GO:0015986">
    <property type="term" value="P:proton motive force-driven ATP synthesis"/>
    <property type="evidence" value="ECO:0007669"/>
    <property type="project" value="InterPro"/>
</dbReference>
<keyword evidence="6 13" id="KW-0812">Transmembrane</keyword>
<dbReference type="AlphaFoldDB" id="A0A7U0IZF2"/>
<keyword evidence="8 14" id="KW-1133">Transmembrane helix</keyword>
<evidence type="ECO:0000256" key="9">
    <source>
        <dbReference type="ARBA" id="ARBA00023065"/>
    </source>
</evidence>
<evidence type="ECO:0000256" key="2">
    <source>
        <dbReference type="ARBA" id="ARBA00008892"/>
    </source>
</evidence>
<dbReference type="GO" id="GO:0015078">
    <property type="term" value="F:proton transmembrane transporter activity"/>
    <property type="evidence" value="ECO:0007669"/>
    <property type="project" value="InterPro"/>
</dbReference>
<evidence type="ECO:0000256" key="3">
    <source>
        <dbReference type="ARBA" id="ARBA00011291"/>
    </source>
</evidence>
<evidence type="ECO:0000256" key="14">
    <source>
        <dbReference type="SAM" id="Phobius"/>
    </source>
</evidence>
<reference evidence="15" key="2">
    <citation type="submission" date="2020-12" db="EMBL/GenBank/DDBJ databases">
        <authorList>
            <person name="Zeng W."/>
        </authorList>
    </citation>
    <scope>NUCLEOTIDE SEQUENCE</scope>
</reference>
<keyword evidence="9 13" id="KW-0406">Ion transport</keyword>
<comment type="similarity">
    <text evidence="2 13">Belongs to the ATPase protein 8 family.</text>
</comment>
<keyword evidence="7 13" id="KW-0375">Hydrogen ion transport</keyword>
<keyword evidence="10 13" id="KW-0496">Mitochondrion</keyword>
<dbReference type="InterPro" id="IPR001421">
    <property type="entry name" value="ATP8_metazoa"/>
</dbReference>
<comment type="function">
    <text evidence="12">Mitochondrial membrane ATP synthase (F(1)F(0) ATP synthase or Complex V) produces ATP from ADP in the presence of a proton gradient across the membrane which is generated by electron transport complexes of the respiratory chain. F-type ATPases consist of two structural domains, F(1) - containing the extramembraneous catalytic core and F(0) - containing the membrane proton channel, linked together by a central stalk and a peripheral stalk. During catalysis, ATP synthesis in the catalytic domain of F(1) is coupled via a rotary mechanism of the central stalk subunits to proton translocation. Part of the complex F(0) domain. Minor subunit located with subunit a in the membrane.</text>
</comment>
<evidence type="ECO:0000256" key="13">
    <source>
        <dbReference type="RuleBase" id="RU003661"/>
    </source>
</evidence>
<dbReference type="Pfam" id="PF00895">
    <property type="entry name" value="ATP-synt_8"/>
    <property type="match status" value="1"/>
</dbReference>
<name>A0A7U0IZF2_9MUSC</name>
<evidence type="ECO:0000256" key="7">
    <source>
        <dbReference type="ARBA" id="ARBA00022781"/>
    </source>
</evidence>
<evidence type="ECO:0000256" key="5">
    <source>
        <dbReference type="ARBA" id="ARBA00022547"/>
    </source>
</evidence>
<evidence type="ECO:0000256" key="11">
    <source>
        <dbReference type="ARBA" id="ARBA00023136"/>
    </source>
</evidence>
<proteinExistence type="inferred from homology"/>
<evidence type="ECO:0000256" key="12">
    <source>
        <dbReference type="ARBA" id="ARBA00024864"/>
    </source>
</evidence>
<evidence type="ECO:0000256" key="10">
    <source>
        <dbReference type="ARBA" id="ARBA00023128"/>
    </source>
</evidence>
<keyword evidence="11 14" id="KW-0472">Membrane</keyword>
<reference evidence="15" key="1">
    <citation type="journal article" date="2020" name="Entomotaxonomia">
        <title>Two new species of Syneches (Diptera: Empididae) from Tibet, China.</title>
        <authorList>
            <person name="Zhao C.J."/>
            <person name="Ding S.M."/>
            <person name="Lin C."/>
            <person name="Yang D."/>
        </authorList>
    </citation>
    <scope>NUCLEOTIDE SEQUENCE</scope>
</reference>
<sequence>MPQMSPINWLFLFMVFSLIFIMFNIMNFYAFLPPSPKSSQTKKSVKPLIWKW</sequence>
<organism evidence="15">
    <name type="scientific">Syneches medoganus</name>
    <dbReference type="NCBI Taxonomy" id="2814544"/>
    <lineage>
        <taxon>Eukaryota</taxon>
        <taxon>Metazoa</taxon>
        <taxon>Ecdysozoa</taxon>
        <taxon>Arthropoda</taxon>
        <taxon>Hexapoda</taxon>
        <taxon>Insecta</taxon>
        <taxon>Pterygota</taxon>
        <taxon>Neoptera</taxon>
        <taxon>Endopterygota</taxon>
        <taxon>Diptera</taxon>
        <taxon>Brachycera</taxon>
        <taxon>Muscomorpha</taxon>
        <taxon>Empidoidea</taxon>
        <taxon>Hybotidae</taxon>
        <taxon>Hybotinae</taxon>
        <taxon>Syneches</taxon>
    </lineage>
</organism>
<dbReference type="EMBL" id="MW355620">
    <property type="protein sequence ID" value="QQV73781.1"/>
    <property type="molecule type" value="Genomic_DNA"/>
</dbReference>
<comment type="subunit">
    <text evidence="3">F-type ATPases have 2 components, CF(1) - the catalytic core - and CF(0) - the membrane proton channel.</text>
</comment>
<evidence type="ECO:0000256" key="8">
    <source>
        <dbReference type="ARBA" id="ARBA00022989"/>
    </source>
</evidence>
<comment type="subcellular location">
    <subcellularLocation>
        <location evidence="1 13">Mitochondrion membrane</location>
        <topology evidence="1 13">Single-pass membrane protein</topology>
    </subcellularLocation>
</comment>
<dbReference type="GO" id="GO:0031966">
    <property type="term" value="C:mitochondrial membrane"/>
    <property type="evidence" value="ECO:0007669"/>
    <property type="project" value="UniProtKB-SubCell"/>
</dbReference>
<accession>A0A7U0IZF2</accession>
<evidence type="ECO:0000256" key="1">
    <source>
        <dbReference type="ARBA" id="ARBA00004304"/>
    </source>
</evidence>
<evidence type="ECO:0000256" key="6">
    <source>
        <dbReference type="ARBA" id="ARBA00022692"/>
    </source>
</evidence>